<evidence type="ECO:0000313" key="1">
    <source>
        <dbReference type="EMBL" id="MBD7945107.1"/>
    </source>
</evidence>
<organism evidence="1 2">
    <name type="scientific">Psychrobacillus faecigallinarum</name>
    <dbReference type="NCBI Taxonomy" id="2762235"/>
    <lineage>
        <taxon>Bacteria</taxon>
        <taxon>Bacillati</taxon>
        <taxon>Bacillota</taxon>
        <taxon>Bacilli</taxon>
        <taxon>Bacillales</taxon>
        <taxon>Bacillaceae</taxon>
        <taxon>Psychrobacillus</taxon>
    </lineage>
</organism>
<protein>
    <submittedName>
        <fullName evidence="1">Uncharacterized protein</fullName>
    </submittedName>
</protein>
<name>A0ABR8RBD7_9BACI</name>
<sequence length="97" mass="11075">MELFIGMSCTVLGFLVGLLTYSRNRDKDMKAEAARTAVIETKLDNISRGVEIIQQEMKASEKHREILSERLIRVEESTKQAHRRLDEVALIQEVTSV</sequence>
<reference evidence="1 2" key="1">
    <citation type="submission" date="2020-08" db="EMBL/GenBank/DDBJ databases">
        <title>A Genomic Blueprint of the Chicken Gut Microbiome.</title>
        <authorList>
            <person name="Gilroy R."/>
            <person name="Ravi A."/>
            <person name="Getino M."/>
            <person name="Pursley I."/>
            <person name="Horton D.L."/>
            <person name="Alikhan N.-F."/>
            <person name="Baker D."/>
            <person name="Gharbi K."/>
            <person name="Hall N."/>
            <person name="Watson M."/>
            <person name="Adriaenssens E.M."/>
            <person name="Foster-Nyarko E."/>
            <person name="Jarju S."/>
            <person name="Secka A."/>
            <person name="Antonio M."/>
            <person name="Oren A."/>
            <person name="Chaudhuri R."/>
            <person name="La Ragione R.M."/>
            <person name="Hildebrand F."/>
            <person name="Pallen M.J."/>
        </authorList>
    </citation>
    <scope>NUCLEOTIDE SEQUENCE [LARGE SCALE GENOMIC DNA]</scope>
    <source>
        <strain evidence="1 2">Sa2BUA9</strain>
    </source>
</reference>
<dbReference type="Proteomes" id="UP000640786">
    <property type="component" value="Unassembled WGS sequence"/>
</dbReference>
<evidence type="ECO:0000313" key="2">
    <source>
        <dbReference type="Proteomes" id="UP000640786"/>
    </source>
</evidence>
<comment type="caution">
    <text evidence="1">The sequence shown here is derived from an EMBL/GenBank/DDBJ whole genome shotgun (WGS) entry which is preliminary data.</text>
</comment>
<dbReference type="RefSeq" id="WP_144537052.1">
    <property type="nucleotide sequence ID" value="NZ_JACSQO010000007.1"/>
</dbReference>
<gene>
    <name evidence="1" type="ORF">H9650_13355</name>
</gene>
<accession>A0ABR8RBD7</accession>
<proteinExistence type="predicted"/>
<keyword evidence="2" id="KW-1185">Reference proteome</keyword>
<dbReference type="EMBL" id="JACSQO010000007">
    <property type="protein sequence ID" value="MBD7945107.1"/>
    <property type="molecule type" value="Genomic_DNA"/>
</dbReference>